<dbReference type="InterPro" id="IPR051054">
    <property type="entry name" value="SorC_transcr_regulators"/>
</dbReference>
<dbReference type="GO" id="GO:0030246">
    <property type="term" value="F:carbohydrate binding"/>
    <property type="evidence" value="ECO:0007669"/>
    <property type="project" value="InterPro"/>
</dbReference>
<feature type="domain" description="Sugar-binding" evidence="5">
    <location>
        <begin position="77"/>
        <end position="325"/>
    </location>
</feature>
<comment type="similarity">
    <text evidence="1">Belongs to the SorC transcriptional regulatory family.</text>
</comment>
<evidence type="ECO:0000313" key="7">
    <source>
        <dbReference type="Proteomes" id="UP000603912"/>
    </source>
</evidence>
<dbReference type="PANTHER" id="PTHR34294">
    <property type="entry name" value="TRANSCRIPTIONAL REGULATOR-RELATED"/>
    <property type="match status" value="1"/>
</dbReference>
<dbReference type="GO" id="GO:0003677">
    <property type="term" value="F:DNA binding"/>
    <property type="evidence" value="ECO:0007669"/>
    <property type="project" value="UniProtKB-KW"/>
</dbReference>
<dbReference type="SUPFAM" id="SSF100950">
    <property type="entry name" value="NagB/RpiA/CoA transferase-like"/>
    <property type="match status" value="1"/>
</dbReference>
<organism evidence="6 7">
    <name type="scientific">Alsobacter metallidurans</name>
    <dbReference type="NCBI Taxonomy" id="340221"/>
    <lineage>
        <taxon>Bacteria</taxon>
        <taxon>Pseudomonadati</taxon>
        <taxon>Pseudomonadota</taxon>
        <taxon>Alphaproteobacteria</taxon>
        <taxon>Hyphomicrobiales</taxon>
        <taxon>Alsobacteraceae</taxon>
        <taxon>Alsobacter</taxon>
    </lineage>
</organism>
<dbReference type="EMBL" id="BMES01000001">
    <property type="protein sequence ID" value="GGH16250.1"/>
    <property type="molecule type" value="Genomic_DNA"/>
</dbReference>
<accession>A0A917I6F3</accession>
<dbReference type="RefSeq" id="WP_188517186.1">
    <property type="nucleotide sequence ID" value="NZ_BMES01000001.1"/>
</dbReference>
<keyword evidence="7" id="KW-1185">Reference proteome</keyword>
<dbReference type="InterPro" id="IPR007324">
    <property type="entry name" value="Sugar-bd_dom_put"/>
</dbReference>
<dbReference type="Gene3D" id="1.10.10.10">
    <property type="entry name" value="Winged helix-like DNA-binding domain superfamily/Winged helix DNA-binding domain"/>
    <property type="match status" value="1"/>
</dbReference>
<evidence type="ECO:0000256" key="2">
    <source>
        <dbReference type="ARBA" id="ARBA00023015"/>
    </source>
</evidence>
<dbReference type="Gene3D" id="3.40.50.1360">
    <property type="match status" value="1"/>
</dbReference>
<proteinExistence type="inferred from homology"/>
<gene>
    <name evidence="6" type="ORF">GCM10007036_16800</name>
</gene>
<sequence length="334" mass="35561">MANFDRPERPAREANGAPRGSADLKVKAAWLYYVEGLTQEQVARHLNVSRLKVLRMLAACNDEGVVRISIEGETASQVALERSLEAQFDLDEVIVVPSPTDPLATPKMIGHAAAEYISGAIYDGVTVGVGWGATLHQSLGSLARRTTSDVAVVSLLGGLVRSQWINPSFFAWRMAEAFGAESFALTAPVYLSDPALRQRLWQEPQLRALLERAKAMDLAFVGVGGISESSTVFQHGILPQSDIASLKRAGAVADVLCQFVNAEGQLVDHPVNRQVMAIDLDVLKATPKVVLVAGGQDKLAAIQAALRATGAKVLITDASTAMGLIKQNQAAATA</sequence>
<evidence type="ECO:0000256" key="1">
    <source>
        <dbReference type="ARBA" id="ARBA00010466"/>
    </source>
</evidence>
<comment type="caution">
    <text evidence="6">The sequence shown here is derived from an EMBL/GenBank/DDBJ whole genome shotgun (WGS) entry which is preliminary data.</text>
</comment>
<reference evidence="6" key="2">
    <citation type="submission" date="2020-09" db="EMBL/GenBank/DDBJ databases">
        <authorList>
            <person name="Sun Q."/>
            <person name="Zhou Y."/>
        </authorList>
    </citation>
    <scope>NUCLEOTIDE SEQUENCE</scope>
    <source>
        <strain evidence="6">CGMCC 1.12214</strain>
    </source>
</reference>
<dbReference type="AlphaFoldDB" id="A0A917I6F3"/>
<keyword evidence="3" id="KW-0238">DNA-binding</keyword>
<name>A0A917I6F3_9HYPH</name>
<dbReference type="Proteomes" id="UP000603912">
    <property type="component" value="Unassembled WGS sequence"/>
</dbReference>
<evidence type="ECO:0000259" key="5">
    <source>
        <dbReference type="Pfam" id="PF04198"/>
    </source>
</evidence>
<reference evidence="6" key="1">
    <citation type="journal article" date="2014" name="Int. J. Syst. Evol. Microbiol.">
        <title>Complete genome sequence of Corynebacterium casei LMG S-19264T (=DSM 44701T), isolated from a smear-ripened cheese.</title>
        <authorList>
            <consortium name="US DOE Joint Genome Institute (JGI-PGF)"/>
            <person name="Walter F."/>
            <person name="Albersmeier A."/>
            <person name="Kalinowski J."/>
            <person name="Ruckert C."/>
        </authorList>
    </citation>
    <scope>NUCLEOTIDE SEQUENCE</scope>
    <source>
        <strain evidence="6">CGMCC 1.12214</strain>
    </source>
</reference>
<keyword evidence="2" id="KW-0805">Transcription regulation</keyword>
<evidence type="ECO:0000256" key="4">
    <source>
        <dbReference type="ARBA" id="ARBA00023163"/>
    </source>
</evidence>
<dbReference type="PANTHER" id="PTHR34294:SF1">
    <property type="entry name" value="TRANSCRIPTIONAL REGULATOR LSRR"/>
    <property type="match status" value="1"/>
</dbReference>
<dbReference type="Pfam" id="PF04198">
    <property type="entry name" value="Sugar-bind"/>
    <property type="match status" value="1"/>
</dbReference>
<evidence type="ECO:0000256" key="3">
    <source>
        <dbReference type="ARBA" id="ARBA00023125"/>
    </source>
</evidence>
<protein>
    <submittedName>
        <fullName evidence="6">Sugar-binding protein</fullName>
    </submittedName>
</protein>
<evidence type="ECO:0000313" key="6">
    <source>
        <dbReference type="EMBL" id="GGH16250.1"/>
    </source>
</evidence>
<dbReference type="InterPro" id="IPR036388">
    <property type="entry name" value="WH-like_DNA-bd_sf"/>
</dbReference>
<dbReference type="InterPro" id="IPR037171">
    <property type="entry name" value="NagB/RpiA_transferase-like"/>
</dbReference>
<keyword evidence="4" id="KW-0804">Transcription</keyword>